<dbReference type="Pfam" id="PF04043">
    <property type="entry name" value="PMEI"/>
    <property type="match status" value="1"/>
</dbReference>
<evidence type="ECO:0000313" key="3">
    <source>
        <dbReference type="EMBL" id="TKW26113.1"/>
    </source>
</evidence>
<keyword evidence="1" id="KW-0732">Signal</keyword>
<dbReference type="Gramene" id="TKW26113">
    <property type="protein sequence ID" value="TKW26113"/>
    <property type="gene ID" value="SEVIR_3G165000v2"/>
</dbReference>
<gene>
    <name evidence="3" type="ORF">SEVIR_3G165000v2</name>
</gene>
<dbReference type="NCBIfam" id="TIGR01614">
    <property type="entry name" value="PME_inhib"/>
    <property type="match status" value="1"/>
</dbReference>
<evidence type="ECO:0000313" key="4">
    <source>
        <dbReference type="Proteomes" id="UP000298652"/>
    </source>
</evidence>
<reference evidence="3" key="1">
    <citation type="submission" date="2019-03" db="EMBL/GenBank/DDBJ databases">
        <title>WGS assembly of Setaria viridis.</title>
        <authorList>
            <person name="Huang P."/>
            <person name="Jenkins J."/>
            <person name="Grimwood J."/>
            <person name="Barry K."/>
            <person name="Healey A."/>
            <person name="Mamidi S."/>
            <person name="Sreedasyam A."/>
            <person name="Shu S."/>
            <person name="Feldman M."/>
            <person name="Wu J."/>
            <person name="Yu Y."/>
            <person name="Chen C."/>
            <person name="Johnson J."/>
            <person name="Rokhsar D."/>
            <person name="Baxter I."/>
            <person name="Schmutz J."/>
            <person name="Brutnell T."/>
            <person name="Kellogg E."/>
        </authorList>
    </citation>
    <scope>NUCLEOTIDE SEQUENCE [LARGE SCALE GENOMIC DNA]</scope>
</reference>
<dbReference type="PANTHER" id="PTHR31080:SF250">
    <property type="entry name" value="OS05G0543000 PROTEIN"/>
    <property type="match status" value="1"/>
</dbReference>
<dbReference type="InterPro" id="IPR035513">
    <property type="entry name" value="Invertase/methylesterase_inhib"/>
</dbReference>
<protein>
    <recommendedName>
        <fullName evidence="2">Pectinesterase inhibitor domain-containing protein</fullName>
    </recommendedName>
</protein>
<organism evidence="3 4">
    <name type="scientific">Setaria viridis</name>
    <name type="common">Green bristlegrass</name>
    <name type="synonym">Setaria italica subsp. viridis</name>
    <dbReference type="NCBI Taxonomy" id="4556"/>
    <lineage>
        <taxon>Eukaryota</taxon>
        <taxon>Viridiplantae</taxon>
        <taxon>Streptophyta</taxon>
        <taxon>Embryophyta</taxon>
        <taxon>Tracheophyta</taxon>
        <taxon>Spermatophyta</taxon>
        <taxon>Magnoliopsida</taxon>
        <taxon>Liliopsida</taxon>
        <taxon>Poales</taxon>
        <taxon>Poaceae</taxon>
        <taxon>PACMAD clade</taxon>
        <taxon>Panicoideae</taxon>
        <taxon>Panicodae</taxon>
        <taxon>Paniceae</taxon>
        <taxon>Cenchrinae</taxon>
        <taxon>Setaria</taxon>
    </lineage>
</organism>
<dbReference type="GO" id="GO:0004857">
    <property type="term" value="F:enzyme inhibitor activity"/>
    <property type="evidence" value="ECO:0007669"/>
    <property type="project" value="InterPro"/>
</dbReference>
<name>A0A4U6VDZ3_SETVI</name>
<dbReference type="OMA" id="QADDMNT"/>
<dbReference type="SMART" id="SM00856">
    <property type="entry name" value="PMEI"/>
    <property type="match status" value="1"/>
</dbReference>
<dbReference type="Proteomes" id="UP000298652">
    <property type="component" value="Chromosome 3"/>
</dbReference>
<dbReference type="Gene3D" id="1.20.140.40">
    <property type="entry name" value="Invertase/pectin methylesterase inhibitor family protein"/>
    <property type="match status" value="1"/>
</dbReference>
<dbReference type="PANTHER" id="PTHR31080">
    <property type="entry name" value="PECTINESTERASE INHIBITOR-LIKE"/>
    <property type="match status" value="1"/>
</dbReference>
<keyword evidence="4" id="KW-1185">Reference proteome</keyword>
<dbReference type="CDD" id="cd15800">
    <property type="entry name" value="PMEI-like_2"/>
    <property type="match status" value="1"/>
</dbReference>
<dbReference type="EMBL" id="CM016554">
    <property type="protein sequence ID" value="TKW26113.1"/>
    <property type="molecule type" value="Genomic_DNA"/>
</dbReference>
<sequence>MKPWPSRAPLHSPLLYKPDPVRRQNHQPVPSQPSCSLFLTFSGRPRHLRINHRGRSSIRETSTAHTMDRFILASLLLLLASAAAVEGRMVRSVFDEDKPMNRSGVRLLIGPDACQRTCDQVRFKAICRGLAKLPGVSTPRQLLLASMRVAAQKAKEAKARVEAYGARSHEGGPMVSIISTCRKGYDDVAQSLEETRALIEAQGTQFVGFNSKVSDALTSASDCDTAFEDFPDIPSPFAAVQKNVFRVVDNVLNIAVVVQQAEAQLPNAHVPHAH</sequence>
<feature type="domain" description="Pectinesterase inhibitor" evidence="2">
    <location>
        <begin position="109"/>
        <end position="254"/>
    </location>
</feature>
<evidence type="ECO:0000256" key="1">
    <source>
        <dbReference type="ARBA" id="ARBA00022729"/>
    </source>
</evidence>
<dbReference type="SUPFAM" id="SSF101148">
    <property type="entry name" value="Plant invertase/pectin methylesterase inhibitor"/>
    <property type="match status" value="1"/>
</dbReference>
<accession>A0A4U6VDZ3</accession>
<dbReference type="AlphaFoldDB" id="A0A4U6VDZ3"/>
<dbReference type="InterPro" id="IPR006501">
    <property type="entry name" value="Pectinesterase_inhib_dom"/>
</dbReference>
<dbReference type="InterPro" id="IPR051955">
    <property type="entry name" value="PME_Inhibitor"/>
</dbReference>
<evidence type="ECO:0000259" key="2">
    <source>
        <dbReference type="SMART" id="SM00856"/>
    </source>
</evidence>
<proteinExistence type="predicted"/>